<feature type="binding site" evidence="6">
    <location>
        <position position="315"/>
    </location>
    <ligand>
        <name>S-adenosyl-L-methionine</name>
        <dbReference type="ChEBI" id="CHEBI:59789"/>
    </ligand>
</feature>
<dbReference type="EC" id="2.1.1.-" evidence="6"/>
<dbReference type="InterPro" id="IPR029063">
    <property type="entry name" value="SAM-dependent_MTases_sf"/>
</dbReference>
<feature type="binding site" evidence="6">
    <location>
        <begin position="361"/>
        <end position="362"/>
    </location>
    <ligand>
        <name>S-adenosyl-L-methionine</name>
        <dbReference type="ChEBI" id="CHEBI:59789"/>
    </ligand>
</feature>
<dbReference type="Gene3D" id="3.40.50.150">
    <property type="entry name" value="Vaccinia Virus protein VP39"/>
    <property type="match status" value="1"/>
</dbReference>
<dbReference type="SUPFAM" id="SSF53335">
    <property type="entry name" value="S-adenosyl-L-methionine-dependent methyltransferases"/>
    <property type="match status" value="1"/>
</dbReference>
<gene>
    <name evidence="6" type="primary">rsmG</name>
    <name evidence="8" type="ORF">ENR23_11830</name>
</gene>
<accession>A0A832I3I9</accession>
<comment type="similarity">
    <text evidence="6">Belongs to the methyltransferase superfamily. RNA methyltransferase RsmG family.</text>
</comment>
<comment type="caution">
    <text evidence="8">The sequence shown here is derived from an EMBL/GenBank/DDBJ whole genome shotgun (WGS) entry which is preliminary data.</text>
</comment>
<dbReference type="GO" id="GO:0070043">
    <property type="term" value="F:rRNA (guanine-N7-)-methyltransferase activity"/>
    <property type="evidence" value="ECO:0007669"/>
    <property type="project" value="UniProtKB-UniRule"/>
</dbReference>
<keyword evidence="5 6" id="KW-0949">S-adenosyl-L-methionine</keyword>
<comment type="function">
    <text evidence="6">Specifically methylates the N7 position of a guanine in 16S rRNA.</text>
</comment>
<evidence type="ECO:0000256" key="2">
    <source>
        <dbReference type="ARBA" id="ARBA00022552"/>
    </source>
</evidence>
<proteinExistence type="inferred from homology"/>
<evidence type="ECO:0000256" key="7">
    <source>
        <dbReference type="SAM" id="MobiDB-lite"/>
    </source>
</evidence>
<dbReference type="InterPro" id="IPR003682">
    <property type="entry name" value="rRNA_ssu_MeTfrase_G"/>
</dbReference>
<organism evidence="8">
    <name type="scientific">Eiseniibacteriota bacterium</name>
    <dbReference type="NCBI Taxonomy" id="2212470"/>
    <lineage>
        <taxon>Bacteria</taxon>
        <taxon>Candidatus Eiseniibacteriota</taxon>
    </lineage>
</organism>
<dbReference type="PANTHER" id="PTHR31760">
    <property type="entry name" value="S-ADENOSYL-L-METHIONINE-DEPENDENT METHYLTRANSFERASES SUPERFAMILY PROTEIN"/>
    <property type="match status" value="1"/>
</dbReference>
<comment type="subcellular location">
    <subcellularLocation>
        <location evidence="6">Cytoplasm</location>
    </subcellularLocation>
</comment>
<evidence type="ECO:0000256" key="1">
    <source>
        <dbReference type="ARBA" id="ARBA00022490"/>
    </source>
</evidence>
<feature type="compositionally biased region" description="Basic and acidic residues" evidence="7">
    <location>
        <begin position="144"/>
        <end position="167"/>
    </location>
</feature>
<keyword evidence="2 6" id="KW-0698">rRNA processing</keyword>
<dbReference type="GO" id="GO:0005829">
    <property type="term" value="C:cytosol"/>
    <property type="evidence" value="ECO:0007669"/>
    <property type="project" value="TreeGrafter"/>
</dbReference>
<evidence type="ECO:0000256" key="4">
    <source>
        <dbReference type="ARBA" id="ARBA00022679"/>
    </source>
</evidence>
<dbReference type="Pfam" id="PF02527">
    <property type="entry name" value="GidB"/>
    <property type="match status" value="1"/>
</dbReference>
<feature type="binding site" evidence="6">
    <location>
        <position position="380"/>
    </location>
    <ligand>
        <name>S-adenosyl-L-methionine</name>
        <dbReference type="ChEBI" id="CHEBI:59789"/>
    </ligand>
</feature>
<feature type="binding site" evidence="6">
    <location>
        <position position="310"/>
    </location>
    <ligand>
        <name>S-adenosyl-L-methionine</name>
        <dbReference type="ChEBI" id="CHEBI:59789"/>
    </ligand>
</feature>
<keyword evidence="4 6" id="KW-0808">Transferase</keyword>
<sequence length="445" mass="48695">MTDSRPSRDPRRLPARPSSPRPSGGSRPFRSRGAPAARPSRPFRGGTSRGAPARDDAAGGSVRRVRPARDGEGGGGFRRGGAERSDFRRGRPGDESRSARGLRAGERPLSRRRYENKTSDYSISYERSDRRGTGSGKRAPGRSEPGRARLSERPRRAGRFRPERGGREGAPSGGGDRFRSERSGRSPRPAAPGERRGPRRPGRSNRPAPPLREGPQGAEAVAVWPEVGGILVRQNWSALAPLIEAAGFDVEQGTERLRRFCELILQWNRKVSNLISRNDENRVVERHVAESIAPAAWMKSFAIKRYMDFGSGGGMPAIPLALLGVGESWTLVESRRTKTLFLRRAVQELGLARVSVELGRLEDLVIGGSLLGAFDGFTSRATLALGPTLRLAAAVVAPGGSAFLWKGTRREEEIASDDAWNEHWRLAGEHRIGDGLTTVMRFVRR</sequence>
<feature type="region of interest" description="Disordered" evidence="7">
    <location>
        <begin position="1"/>
        <end position="217"/>
    </location>
</feature>
<feature type="compositionally biased region" description="Basic and acidic residues" evidence="7">
    <location>
        <begin position="80"/>
        <end position="118"/>
    </location>
</feature>
<evidence type="ECO:0000256" key="5">
    <source>
        <dbReference type="ARBA" id="ARBA00022691"/>
    </source>
</evidence>
<dbReference type="AlphaFoldDB" id="A0A832I3I9"/>
<evidence type="ECO:0000256" key="6">
    <source>
        <dbReference type="HAMAP-Rule" id="MF_00074"/>
    </source>
</evidence>
<name>A0A832I3I9_UNCEI</name>
<dbReference type="HAMAP" id="MF_00074">
    <property type="entry name" value="16SrRNA_methyltr_G"/>
    <property type="match status" value="1"/>
</dbReference>
<feature type="compositionally biased region" description="Basic and acidic residues" evidence="7">
    <location>
        <begin position="1"/>
        <end position="12"/>
    </location>
</feature>
<reference evidence="8" key="1">
    <citation type="journal article" date="2020" name="mSystems">
        <title>Genome- and Community-Level Interaction Insights into Carbon Utilization and Element Cycling Functions of Hydrothermarchaeota in Hydrothermal Sediment.</title>
        <authorList>
            <person name="Zhou Z."/>
            <person name="Liu Y."/>
            <person name="Xu W."/>
            <person name="Pan J."/>
            <person name="Luo Z.H."/>
            <person name="Li M."/>
        </authorList>
    </citation>
    <scope>NUCLEOTIDE SEQUENCE [LARGE SCALE GENOMIC DNA]</scope>
    <source>
        <strain evidence="8">SpSt-381</strain>
    </source>
</reference>
<keyword evidence="1 6" id="KW-0963">Cytoplasm</keyword>
<dbReference type="PANTHER" id="PTHR31760:SF0">
    <property type="entry name" value="S-ADENOSYL-L-METHIONINE-DEPENDENT METHYLTRANSFERASES SUPERFAMILY PROTEIN"/>
    <property type="match status" value="1"/>
</dbReference>
<comment type="caution">
    <text evidence="6">Lacks conserved residue(s) required for the propagation of feature annotation.</text>
</comment>
<evidence type="ECO:0000313" key="8">
    <source>
        <dbReference type="EMBL" id="HGZ44086.1"/>
    </source>
</evidence>
<feature type="compositionally biased region" description="Low complexity" evidence="7">
    <location>
        <begin position="15"/>
        <end position="51"/>
    </location>
</feature>
<dbReference type="EMBL" id="DSQF01000023">
    <property type="protein sequence ID" value="HGZ44086.1"/>
    <property type="molecule type" value="Genomic_DNA"/>
</dbReference>
<keyword evidence="3 6" id="KW-0489">Methyltransferase</keyword>
<evidence type="ECO:0000256" key="3">
    <source>
        <dbReference type="ARBA" id="ARBA00022603"/>
    </source>
</evidence>
<protein>
    <recommendedName>
        <fullName evidence="6">Ribosomal RNA small subunit methyltransferase G</fullName>
        <ecNumber evidence="6">2.1.1.-</ecNumber>
    </recommendedName>
    <alternativeName>
        <fullName evidence="6">16S rRNA 7-methylguanosine methyltransferase</fullName>
        <shortName evidence="6">16S rRNA m7G methyltransferase</shortName>
    </alternativeName>
</protein>